<accession>A0A2H0DWY7</accession>
<dbReference type="InterPro" id="IPR003837">
    <property type="entry name" value="GatC"/>
</dbReference>
<dbReference type="Gene3D" id="1.10.20.60">
    <property type="entry name" value="Glu-tRNAGln amidotransferase C subunit, N-terminal domain"/>
    <property type="match status" value="1"/>
</dbReference>
<evidence type="ECO:0000313" key="2">
    <source>
        <dbReference type="Proteomes" id="UP000231276"/>
    </source>
</evidence>
<reference evidence="1 2" key="1">
    <citation type="submission" date="2017-09" db="EMBL/GenBank/DDBJ databases">
        <title>Depth-based differentiation of microbial function through sediment-hosted aquifers and enrichment of novel symbionts in the deep terrestrial subsurface.</title>
        <authorList>
            <person name="Probst A.J."/>
            <person name="Ladd B."/>
            <person name="Jarett J.K."/>
            <person name="Geller-Mcgrath D.E."/>
            <person name="Sieber C.M."/>
            <person name="Emerson J.B."/>
            <person name="Anantharaman K."/>
            <person name="Thomas B.C."/>
            <person name="Malmstrom R."/>
            <person name="Stieglmeier M."/>
            <person name="Klingl A."/>
            <person name="Woyke T."/>
            <person name="Ryan C.M."/>
            <person name="Banfield J.F."/>
        </authorList>
    </citation>
    <scope>NUCLEOTIDE SEQUENCE [LARGE SCALE GENOMIC DNA]</scope>
    <source>
        <strain evidence="1">CG22_combo_CG10-13_8_21_14_all_43_18</strain>
    </source>
</reference>
<dbReference type="PANTHER" id="PTHR15004:SF0">
    <property type="entry name" value="GLUTAMYL-TRNA(GLN) AMIDOTRANSFERASE SUBUNIT C, MITOCHONDRIAL"/>
    <property type="match status" value="1"/>
</dbReference>
<evidence type="ECO:0000313" key="1">
    <source>
        <dbReference type="EMBL" id="PIP86693.1"/>
    </source>
</evidence>
<dbReference type="SUPFAM" id="SSF141000">
    <property type="entry name" value="Glu-tRNAGln amidotransferase C subunit"/>
    <property type="match status" value="1"/>
</dbReference>
<dbReference type="GO" id="GO:0070681">
    <property type="term" value="P:glutaminyl-tRNAGln biosynthesis via transamidation"/>
    <property type="evidence" value="ECO:0007669"/>
    <property type="project" value="TreeGrafter"/>
</dbReference>
<organism evidence="1 2">
    <name type="scientific">Candidatus Campbellbacteria bacterium CG22_combo_CG10-13_8_21_14_all_43_18</name>
    <dbReference type="NCBI Taxonomy" id="1974530"/>
    <lineage>
        <taxon>Bacteria</taxon>
        <taxon>Candidatus Campbelliibacteriota</taxon>
    </lineage>
</organism>
<dbReference type="GO" id="GO:0016740">
    <property type="term" value="F:transferase activity"/>
    <property type="evidence" value="ECO:0007669"/>
    <property type="project" value="UniProtKB-KW"/>
</dbReference>
<sequence length="94" mass="10709">MIGKNDIENLSKLARIELDEEEKKSLAEDIEKILSFVEQIKEAGGEIQTEPAVGKLRNIMREDKNPHKKGIHTEELLETAPEREGAYIKVQKIL</sequence>
<dbReference type="EMBL" id="PCTS01000009">
    <property type="protein sequence ID" value="PIP86693.1"/>
    <property type="molecule type" value="Genomic_DNA"/>
</dbReference>
<proteinExistence type="predicted"/>
<name>A0A2H0DWY7_9BACT</name>
<dbReference type="PANTHER" id="PTHR15004">
    <property type="entry name" value="GLUTAMYL-TRNA(GLN) AMIDOTRANSFERASE SUBUNIT C, MITOCHONDRIAL"/>
    <property type="match status" value="1"/>
</dbReference>
<comment type="caution">
    <text evidence="1">The sequence shown here is derived from an EMBL/GenBank/DDBJ whole genome shotgun (WGS) entry which is preliminary data.</text>
</comment>
<dbReference type="Pfam" id="PF02686">
    <property type="entry name" value="GatC"/>
    <property type="match status" value="1"/>
</dbReference>
<dbReference type="AlphaFoldDB" id="A0A2H0DWY7"/>
<gene>
    <name evidence="1" type="ORF">COW82_00600</name>
</gene>
<dbReference type="NCBIfam" id="TIGR00135">
    <property type="entry name" value="gatC"/>
    <property type="match status" value="1"/>
</dbReference>
<dbReference type="GO" id="GO:0006450">
    <property type="term" value="P:regulation of translational fidelity"/>
    <property type="evidence" value="ECO:0007669"/>
    <property type="project" value="InterPro"/>
</dbReference>
<dbReference type="Proteomes" id="UP000231276">
    <property type="component" value="Unassembled WGS sequence"/>
</dbReference>
<dbReference type="InterPro" id="IPR036113">
    <property type="entry name" value="Asp/Glu-ADT_sf_sub_c"/>
</dbReference>
<protein>
    <submittedName>
        <fullName evidence="1">Asp-tRNA(Asn)/Glu-tRNA(Gln) amidotransferase GatCAB subunit C</fullName>
    </submittedName>
</protein>
<keyword evidence="1" id="KW-0808">Transferase</keyword>